<keyword evidence="5" id="KW-0238">DNA-binding</keyword>
<dbReference type="AlphaFoldDB" id="X5J627"/>
<evidence type="ECO:0000256" key="5">
    <source>
        <dbReference type="ARBA" id="ARBA00023125"/>
    </source>
</evidence>
<feature type="region of interest" description="Disordered" evidence="9">
    <location>
        <begin position="1"/>
        <end position="44"/>
    </location>
</feature>
<feature type="compositionally biased region" description="Low complexity" evidence="9">
    <location>
        <begin position="1"/>
        <end position="35"/>
    </location>
</feature>
<evidence type="ECO:0000256" key="2">
    <source>
        <dbReference type="ARBA" id="ARBA00022737"/>
    </source>
</evidence>
<reference evidence="11" key="1">
    <citation type="submission" date="2013-04" db="EMBL/GenBank/DDBJ databases">
        <authorList>
            <person name="Piulachs M."/>
        </authorList>
    </citation>
    <scope>NUCLEOTIDE SEQUENCE</scope>
    <source>
        <tissue evidence="11">Ovary</tissue>
    </source>
</reference>
<feature type="region of interest" description="Disordered" evidence="9">
    <location>
        <begin position="253"/>
        <end position="275"/>
    </location>
</feature>
<evidence type="ECO:0000313" key="11">
    <source>
        <dbReference type="EMBL" id="CCX34994.1"/>
    </source>
</evidence>
<keyword evidence="6" id="KW-0371">Homeobox</keyword>
<evidence type="ECO:0000256" key="4">
    <source>
        <dbReference type="ARBA" id="ARBA00023054"/>
    </source>
</evidence>
<keyword evidence="3" id="KW-0805">Transcription regulation</keyword>
<dbReference type="SUPFAM" id="SSF47413">
    <property type="entry name" value="lambda repressor-like DNA-binding domains"/>
    <property type="match status" value="1"/>
</dbReference>
<evidence type="ECO:0000256" key="8">
    <source>
        <dbReference type="ARBA" id="ARBA00023242"/>
    </source>
</evidence>
<feature type="domain" description="CUT" evidence="10">
    <location>
        <begin position="117"/>
        <end position="204"/>
    </location>
</feature>
<proteinExistence type="evidence at transcript level"/>
<keyword evidence="8" id="KW-0539">Nucleus</keyword>
<sequence>RALCHNNNNNNNALSHSANGSSHLLSSVSSSNNNVIPPPPTSTPVSVAAAAAGLSFFRNDDSMKSPFRFDDPRSPFRFSEDGGPMTPSGVMVGRLGESLIPKGDPMEAKLQEMLRYNMDKYSTQNLDTLHISRRVRELLSINNIGQRLFAKYVLGLSQGTVSELLSKPKPWDKLTEKGRDSYRKMHAWACDDNAVLLLKSLIPKKGMVANRPPGKLGELASPEGKDTGIPAFARGDSDNMTEERIAHILSEASQMMKTQVEDSRSNDSKSPNQGQ</sequence>
<keyword evidence="7" id="KW-0804">Transcription</keyword>
<evidence type="ECO:0000256" key="6">
    <source>
        <dbReference type="ARBA" id="ARBA00023155"/>
    </source>
</evidence>
<dbReference type="PROSITE" id="PS51042">
    <property type="entry name" value="CUT"/>
    <property type="match status" value="1"/>
</dbReference>
<dbReference type="InterPro" id="IPR010982">
    <property type="entry name" value="Lambda_DNA-bd_dom_sf"/>
</dbReference>
<evidence type="ECO:0000256" key="7">
    <source>
        <dbReference type="ARBA" id="ARBA00023163"/>
    </source>
</evidence>
<feature type="non-terminal residue" evidence="11">
    <location>
        <position position="1"/>
    </location>
</feature>
<evidence type="ECO:0000256" key="3">
    <source>
        <dbReference type="ARBA" id="ARBA00023015"/>
    </source>
</evidence>
<dbReference type="PANTHER" id="PTHR14043">
    <property type="entry name" value="CCAAT DISPLACEMENT PROTEIN-RELATED"/>
    <property type="match status" value="1"/>
</dbReference>
<keyword evidence="2" id="KW-0677">Repeat</keyword>
<dbReference type="GO" id="GO:0000981">
    <property type="term" value="F:DNA-binding transcription factor activity, RNA polymerase II-specific"/>
    <property type="evidence" value="ECO:0007669"/>
    <property type="project" value="TreeGrafter"/>
</dbReference>
<protein>
    <submittedName>
        <fullName evidence="11">Cut</fullName>
    </submittedName>
</protein>
<feature type="non-terminal residue" evidence="11">
    <location>
        <position position="275"/>
    </location>
</feature>
<dbReference type="SMART" id="SM01109">
    <property type="entry name" value="CUT"/>
    <property type="match status" value="1"/>
</dbReference>
<reference evidence="11" key="2">
    <citation type="submission" date="2014-04" db="EMBL/GenBank/DDBJ databases">
        <title>Hippo promotes mitotic to endocycle switch in follicular cells and maintains stalk cell fate through Notch.</title>
        <authorList>
            <person name="Irles P."/>
            <person name="Piulachs M.D."/>
        </authorList>
    </citation>
    <scope>NUCLEOTIDE SEQUENCE</scope>
    <source>
        <tissue evidence="11">Ovary</tissue>
    </source>
</reference>
<accession>X5J627</accession>
<evidence type="ECO:0000256" key="1">
    <source>
        <dbReference type="ARBA" id="ARBA00004123"/>
    </source>
</evidence>
<comment type="subcellular location">
    <subcellularLocation>
        <location evidence="1">Nucleus</location>
    </subcellularLocation>
</comment>
<dbReference type="Pfam" id="PF02376">
    <property type="entry name" value="CUT"/>
    <property type="match status" value="1"/>
</dbReference>
<dbReference type="EMBL" id="HF969265">
    <property type="protein sequence ID" value="CCX34994.1"/>
    <property type="molecule type" value="mRNA"/>
</dbReference>
<dbReference type="FunFam" id="1.10.260.40:FF:000010">
    <property type="entry name" value="Cut-like homeobox 1a"/>
    <property type="match status" value="1"/>
</dbReference>
<dbReference type="PANTHER" id="PTHR14043:SF2">
    <property type="entry name" value="HOMEOBOX PROTEIN CUT"/>
    <property type="match status" value="1"/>
</dbReference>
<organism evidence="11">
    <name type="scientific">Blattella germanica</name>
    <name type="common">German cockroach</name>
    <name type="synonym">Blatta germanica</name>
    <dbReference type="NCBI Taxonomy" id="6973"/>
    <lineage>
        <taxon>Eukaryota</taxon>
        <taxon>Metazoa</taxon>
        <taxon>Ecdysozoa</taxon>
        <taxon>Arthropoda</taxon>
        <taxon>Hexapoda</taxon>
        <taxon>Insecta</taxon>
        <taxon>Pterygota</taxon>
        <taxon>Neoptera</taxon>
        <taxon>Polyneoptera</taxon>
        <taxon>Dictyoptera</taxon>
        <taxon>Blattodea</taxon>
        <taxon>Blaberoidea</taxon>
        <taxon>Blattellidae</taxon>
        <taxon>Blattella</taxon>
    </lineage>
</organism>
<name>X5J627_BLAGE</name>
<dbReference type="InterPro" id="IPR003350">
    <property type="entry name" value="CUT_dom"/>
</dbReference>
<evidence type="ECO:0000256" key="9">
    <source>
        <dbReference type="SAM" id="MobiDB-lite"/>
    </source>
</evidence>
<dbReference type="GO" id="GO:0000977">
    <property type="term" value="F:RNA polymerase II transcription regulatory region sequence-specific DNA binding"/>
    <property type="evidence" value="ECO:0007669"/>
    <property type="project" value="TreeGrafter"/>
</dbReference>
<gene>
    <name evidence="11" type="primary">ct</name>
</gene>
<dbReference type="Gene3D" id="1.10.260.40">
    <property type="entry name" value="lambda repressor-like DNA-binding domains"/>
    <property type="match status" value="1"/>
</dbReference>
<evidence type="ECO:0000259" key="10">
    <source>
        <dbReference type="PROSITE" id="PS51042"/>
    </source>
</evidence>
<keyword evidence="4" id="KW-0175">Coiled coil</keyword>
<dbReference type="GO" id="GO:0005634">
    <property type="term" value="C:nucleus"/>
    <property type="evidence" value="ECO:0007669"/>
    <property type="project" value="UniProtKB-SubCell"/>
</dbReference>
<feature type="region of interest" description="Disordered" evidence="9">
    <location>
        <begin position="213"/>
        <end position="237"/>
    </location>
</feature>